<keyword evidence="4" id="KW-1185">Reference proteome</keyword>
<organism evidence="3 5">
    <name type="scientific">Cafeteria roenbergensis</name>
    <name type="common">Marine flagellate</name>
    <dbReference type="NCBI Taxonomy" id="33653"/>
    <lineage>
        <taxon>Eukaryota</taxon>
        <taxon>Sar</taxon>
        <taxon>Stramenopiles</taxon>
        <taxon>Bigyra</taxon>
        <taxon>Opalozoa</taxon>
        <taxon>Bicosoecida</taxon>
        <taxon>Cafeteriaceae</taxon>
        <taxon>Cafeteria</taxon>
    </lineage>
</organism>
<evidence type="ECO:0000256" key="1">
    <source>
        <dbReference type="SAM" id="MobiDB-lite"/>
    </source>
</evidence>
<dbReference type="Proteomes" id="UP000323011">
    <property type="component" value="Unassembled WGS sequence"/>
</dbReference>
<protein>
    <submittedName>
        <fullName evidence="3">Uncharacterized protein</fullName>
    </submittedName>
</protein>
<proteinExistence type="predicted"/>
<evidence type="ECO:0000313" key="4">
    <source>
        <dbReference type="Proteomes" id="UP000323011"/>
    </source>
</evidence>
<reference evidence="4 5" key="1">
    <citation type="submission" date="2019-07" db="EMBL/GenBank/DDBJ databases">
        <title>Genomes of Cafeteria roenbergensis.</title>
        <authorList>
            <person name="Fischer M.G."/>
            <person name="Hackl T."/>
            <person name="Roman M."/>
        </authorList>
    </citation>
    <scope>NUCLEOTIDE SEQUENCE [LARGE SCALE GENOMIC DNA]</scope>
    <source>
        <strain evidence="2 4">BVI</strain>
        <strain evidence="3 5">Cflag</strain>
    </source>
</reference>
<evidence type="ECO:0000313" key="2">
    <source>
        <dbReference type="EMBL" id="KAA0148978.1"/>
    </source>
</evidence>
<feature type="compositionally biased region" description="Polar residues" evidence="1">
    <location>
        <begin position="61"/>
        <end position="71"/>
    </location>
</feature>
<dbReference type="Proteomes" id="UP000325113">
    <property type="component" value="Unassembled WGS sequence"/>
</dbReference>
<dbReference type="EMBL" id="VLTN01000047">
    <property type="protein sequence ID" value="KAA0148978.1"/>
    <property type="molecule type" value="Genomic_DNA"/>
</dbReference>
<feature type="region of interest" description="Disordered" evidence="1">
    <location>
        <begin position="61"/>
        <end position="81"/>
    </location>
</feature>
<feature type="compositionally biased region" description="Low complexity" evidence="1">
    <location>
        <begin position="72"/>
        <end position="81"/>
    </location>
</feature>
<evidence type="ECO:0000313" key="5">
    <source>
        <dbReference type="Proteomes" id="UP000325113"/>
    </source>
</evidence>
<comment type="caution">
    <text evidence="3">The sequence shown here is derived from an EMBL/GenBank/DDBJ whole genome shotgun (WGS) entry which is preliminary data.</text>
</comment>
<accession>A0A5A8D3M0</accession>
<evidence type="ECO:0000313" key="3">
    <source>
        <dbReference type="EMBL" id="KAA0160082.1"/>
    </source>
</evidence>
<sequence>MSASDVLLAMVGLRQPIGAAALRTVLDFLAHPFPKVRRITGERLFSTLMIFDDLFKTDAQPETSDHGQVSSGAGAEEAVPGGERPASWIQALREADPSETAVIGFFGCDPDGAMAILSSTAWDGDEADVVAARDVLYTMLGVAAPAARVGALRSDGERWGYPSQDSSTATAEGADSYLALVREVGY</sequence>
<name>A0A5A8D3M0_CAFRO</name>
<dbReference type="AlphaFoldDB" id="A0A5A8D3M0"/>
<dbReference type="EMBL" id="VLTM01000048">
    <property type="protein sequence ID" value="KAA0160082.1"/>
    <property type="molecule type" value="Genomic_DNA"/>
</dbReference>
<gene>
    <name evidence="2" type="ORF">FNF29_06262</name>
    <name evidence="3" type="ORF">FNF31_04548</name>
</gene>